<sequence length="192" mass="21848">MQKSNIKEHIITVASKLFYTNGYNATGINEIIAKSEIAKATLYHHFKSKEDVCVAYLEVRHLKFMDDLKNYISDKNEGKQKLVGIFDFLRDLYRQGDFHGCWGIKTLGELPPENEKIVLVIQRQKKELLLFLGEIVGDTIANISLAETEKISGGLYLLYEGAITESHLHRNDWPIHLAKSIAPSIFAESKLK</sequence>
<dbReference type="InterPro" id="IPR036271">
    <property type="entry name" value="Tet_transcr_reg_TetR-rel_C_sf"/>
</dbReference>
<comment type="caution">
    <text evidence="6">The sequence shown here is derived from an EMBL/GenBank/DDBJ whole genome shotgun (WGS) entry which is preliminary data.</text>
</comment>
<evidence type="ECO:0000256" key="1">
    <source>
        <dbReference type="ARBA" id="ARBA00023015"/>
    </source>
</evidence>
<organism evidence="6 7">
    <name type="scientific">Croceitalea vernalis</name>
    <dbReference type="NCBI Taxonomy" id="3075599"/>
    <lineage>
        <taxon>Bacteria</taxon>
        <taxon>Pseudomonadati</taxon>
        <taxon>Bacteroidota</taxon>
        <taxon>Flavobacteriia</taxon>
        <taxon>Flavobacteriales</taxon>
        <taxon>Flavobacteriaceae</taxon>
        <taxon>Croceitalea</taxon>
    </lineage>
</organism>
<evidence type="ECO:0000313" key="7">
    <source>
        <dbReference type="Proteomes" id="UP001250662"/>
    </source>
</evidence>
<evidence type="ECO:0000256" key="3">
    <source>
        <dbReference type="ARBA" id="ARBA00023163"/>
    </source>
</evidence>
<evidence type="ECO:0000256" key="4">
    <source>
        <dbReference type="PROSITE-ProRule" id="PRU00335"/>
    </source>
</evidence>
<dbReference type="SUPFAM" id="SSF48498">
    <property type="entry name" value="Tetracyclin repressor-like, C-terminal domain"/>
    <property type="match status" value="1"/>
</dbReference>
<reference evidence="6 7" key="1">
    <citation type="submission" date="2023-09" db="EMBL/GenBank/DDBJ databases">
        <authorList>
            <person name="Rey-Velasco X."/>
        </authorList>
    </citation>
    <scope>NUCLEOTIDE SEQUENCE [LARGE SCALE GENOMIC DNA]</scope>
    <source>
        <strain evidence="6 7">P007</strain>
    </source>
</reference>
<dbReference type="PRINTS" id="PR00455">
    <property type="entry name" value="HTHTETR"/>
</dbReference>
<gene>
    <name evidence="6" type="ORF">RM520_01765</name>
</gene>
<proteinExistence type="predicted"/>
<keyword evidence="1" id="KW-0805">Transcription regulation</keyword>
<dbReference type="SUPFAM" id="SSF46689">
    <property type="entry name" value="Homeodomain-like"/>
    <property type="match status" value="1"/>
</dbReference>
<evidence type="ECO:0000313" key="6">
    <source>
        <dbReference type="EMBL" id="MDT0620331.1"/>
    </source>
</evidence>
<dbReference type="Proteomes" id="UP001250662">
    <property type="component" value="Unassembled WGS sequence"/>
</dbReference>
<keyword evidence="3" id="KW-0804">Transcription</keyword>
<dbReference type="RefSeq" id="WP_311386757.1">
    <property type="nucleotide sequence ID" value="NZ_JAVRHU010000001.1"/>
</dbReference>
<dbReference type="PANTHER" id="PTHR47506:SF1">
    <property type="entry name" value="HTH-TYPE TRANSCRIPTIONAL REGULATOR YJDC"/>
    <property type="match status" value="1"/>
</dbReference>
<dbReference type="EMBL" id="JAVRHU010000001">
    <property type="protein sequence ID" value="MDT0620331.1"/>
    <property type="molecule type" value="Genomic_DNA"/>
</dbReference>
<dbReference type="PROSITE" id="PS50977">
    <property type="entry name" value="HTH_TETR_2"/>
    <property type="match status" value="1"/>
</dbReference>
<evidence type="ECO:0000256" key="2">
    <source>
        <dbReference type="ARBA" id="ARBA00023125"/>
    </source>
</evidence>
<dbReference type="InterPro" id="IPR001647">
    <property type="entry name" value="HTH_TetR"/>
</dbReference>
<feature type="DNA-binding region" description="H-T-H motif" evidence="4">
    <location>
        <begin position="27"/>
        <end position="46"/>
    </location>
</feature>
<accession>A0ABU3BCY5</accession>
<keyword evidence="7" id="KW-1185">Reference proteome</keyword>
<evidence type="ECO:0000259" key="5">
    <source>
        <dbReference type="PROSITE" id="PS50977"/>
    </source>
</evidence>
<name>A0ABU3BCY5_9FLAO</name>
<feature type="domain" description="HTH tetR-type" evidence="5">
    <location>
        <begin position="4"/>
        <end position="64"/>
    </location>
</feature>
<protein>
    <submittedName>
        <fullName evidence="6">TetR/AcrR family transcriptional regulator</fullName>
    </submittedName>
</protein>
<dbReference type="Pfam" id="PF00440">
    <property type="entry name" value="TetR_N"/>
    <property type="match status" value="1"/>
</dbReference>
<dbReference type="InterPro" id="IPR009057">
    <property type="entry name" value="Homeodomain-like_sf"/>
</dbReference>
<dbReference type="PANTHER" id="PTHR47506">
    <property type="entry name" value="TRANSCRIPTIONAL REGULATORY PROTEIN"/>
    <property type="match status" value="1"/>
</dbReference>
<dbReference type="Gene3D" id="1.10.357.10">
    <property type="entry name" value="Tetracycline Repressor, domain 2"/>
    <property type="match status" value="1"/>
</dbReference>
<keyword evidence="2 4" id="KW-0238">DNA-binding</keyword>